<evidence type="ECO:0000259" key="1">
    <source>
        <dbReference type="PROSITE" id="PS50878"/>
    </source>
</evidence>
<dbReference type="Ensembl" id="ENSCPBT00000029520.1">
    <property type="protein sequence ID" value="ENSCPBP00000025056.1"/>
    <property type="gene ID" value="ENSCPBG00000017828.1"/>
</dbReference>
<dbReference type="AlphaFoldDB" id="A0A8C3HXY6"/>
<keyword evidence="3" id="KW-1185">Reference proteome</keyword>
<reference evidence="2" key="3">
    <citation type="submission" date="2025-09" db="UniProtKB">
        <authorList>
            <consortium name="Ensembl"/>
        </authorList>
    </citation>
    <scope>IDENTIFICATION</scope>
</reference>
<dbReference type="Pfam" id="PF00078">
    <property type="entry name" value="RVT_1"/>
    <property type="match status" value="1"/>
</dbReference>
<protein>
    <recommendedName>
        <fullName evidence="1">Reverse transcriptase domain-containing protein</fullName>
    </recommendedName>
</protein>
<accession>A0A8C3HXY6</accession>
<dbReference type="PROSITE" id="PS50878">
    <property type="entry name" value="RT_POL"/>
    <property type="match status" value="1"/>
</dbReference>
<dbReference type="InterPro" id="IPR043502">
    <property type="entry name" value="DNA/RNA_pol_sf"/>
</dbReference>
<feature type="domain" description="Reverse transcriptase" evidence="1">
    <location>
        <begin position="125"/>
        <end position="363"/>
    </location>
</feature>
<reference evidence="2" key="1">
    <citation type="journal article" date="2015" name="Genome Biol. Evol.">
        <title>Physical Mapping and Refinement of the Painted Turtle Genome (Chrysemys picta) Inform Amniote Genome Evolution and Challenge Turtle-Bird Chromosomal Conservation.</title>
        <authorList>
            <person name="Badenhorst D."/>
            <person name="Hillier L.W."/>
            <person name="Literman R."/>
            <person name="Montiel E.E."/>
            <person name="Radhakrishnan S."/>
            <person name="Shen Y."/>
            <person name="Minx P."/>
            <person name="Janes D.E."/>
            <person name="Warren W.C."/>
            <person name="Edwards S.V."/>
            <person name="Valenzuela N."/>
        </authorList>
    </citation>
    <scope>NUCLEOTIDE SEQUENCE [LARGE SCALE GENOMIC DNA]</scope>
</reference>
<proteinExistence type="predicted"/>
<dbReference type="PANTHER" id="PTHR31635">
    <property type="entry name" value="REVERSE TRANSCRIPTASE DOMAIN-CONTAINING PROTEIN-RELATED"/>
    <property type="match status" value="1"/>
</dbReference>
<dbReference type="SUPFAM" id="SSF56672">
    <property type="entry name" value="DNA/RNA polymerases"/>
    <property type="match status" value="1"/>
</dbReference>
<name>A0A8C3HXY6_CHRPI</name>
<organism evidence="2 3">
    <name type="scientific">Chrysemys picta bellii</name>
    <name type="common">Western painted turtle</name>
    <name type="synonym">Emys bellii</name>
    <dbReference type="NCBI Taxonomy" id="8478"/>
    <lineage>
        <taxon>Eukaryota</taxon>
        <taxon>Metazoa</taxon>
        <taxon>Chordata</taxon>
        <taxon>Craniata</taxon>
        <taxon>Vertebrata</taxon>
        <taxon>Euteleostomi</taxon>
        <taxon>Archelosauria</taxon>
        <taxon>Testudinata</taxon>
        <taxon>Testudines</taxon>
        <taxon>Cryptodira</taxon>
        <taxon>Durocryptodira</taxon>
        <taxon>Testudinoidea</taxon>
        <taxon>Emydidae</taxon>
        <taxon>Chrysemys</taxon>
    </lineage>
</organism>
<sequence>MESTLGNLQQGLQVVSLCNNGSYAQDVNNISTISSVVITNILYRCILSQQVLILIPRSVTQGVCHIGQIRGDGSITLSGGVDLRTRAERANKLGRPNGRHQHLDINKQCQQFYSKLYLAEEGLCNDARDHFYSGLSLEAVISVIPKPGKDLGLSRNYRPISLINCGTKIFIKALDMQLDKVLSHIIQINQVGFLHNRHSSDNLHHLIDIISMLRDSKEPLAVISFAAKKAFEHIAWDYLFHVLAKFGFDKQCIVWIKLLCSITVFRVVTNGTISAPCPLLRGKWQGCPLSPPLFNLTLEPTAIATKAIQHIHGIKVVKQMLCADDALVDVSKPKVTVPNPRSLTNMPTKAFSRIGISNDSPLI</sequence>
<reference evidence="2" key="2">
    <citation type="submission" date="2025-08" db="UniProtKB">
        <authorList>
            <consortium name="Ensembl"/>
        </authorList>
    </citation>
    <scope>IDENTIFICATION</scope>
</reference>
<dbReference type="GeneTree" id="ENSGT00940000163630"/>
<dbReference type="PANTHER" id="PTHR31635:SF196">
    <property type="entry name" value="REVERSE TRANSCRIPTASE DOMAIN-CONTAINING PROTEIN-RELATED"/>
    <property type="match status" value="1"/>
</dbReference>
<dbReference type="InterPro" id="IPR000477">
    <property type="entry name" value="RT_dom"/>
</dbReference>
<evidence type="ECO:0000313" key="3">
    <source>
        <dbReference type="Proteomes" id="UP000694380"/>
    </source>
</evidence>
<evidence type="ECO:0000313" key="2">
    <source>
        <dbReference type="Ensembl" id="ENSCPBP00000025056.1"/>
    </source>
</evidence>
<dbReference type="Proteomes" id="UP000694380">
    <property type="component" value="Chromosome 3"/>
</dbReference>